<sequence>MILALRTSLSARRVFGSLVSSIESLQATFRLILSFPCGGPAIGLKSKKYTMKLICVNSDFLGSSQRTWKTSVYHPRSIMVKMGRSTRREWKLPQGFSTQPLR</sequence>
<reference evidence="1 2" key="1">
    <citation type="journal article" date="2016" name="PLoS Pathog.">
        <title>Biosynthesis of antibiotic leucinostatins in bio-control fungus Purpureocillium lilacinum and their inhibition on phytophthora revealed by genome mining.</title>
        <authorList>
            <person name="Wang G."/>
            <person name="Liu Z."/>
            <person name="Lin R."/>
            <person name="Li E."/>
            <person name="Mao Z."/>
            <person name="Ling J."/>
            <person name="Yang Y."/>
            <person name="Yin W.B."/>
            <person name="Xie B."/>
        </authorList>
    </citation>
    <scope>NUCLEOTIDE SEQUENCE [LARGE SCALE GENOMIC DNA]</scope>
    <source>
        <strain evidence="1">170</strain>
    </source>
</reference>
<comment type="caution">
    <text evidence="1">The sequence shown here is derived from an EMBL/GenBank/DDBJ whole genome shotgun (WGS) entry which is preliminary data.</text>
</comment>
<dbReference type="AlphaFoldDB" id="A0A219APC4"/>
<dbReference type="Proteomes" id="UP000078397">
    <property type="component" value="Unassembled WGS sequence"/>
</dbReference>
<dbReference type="RefSeq" id="XP_022285104.1">
    <property type="nucleotide sequence ID" value="XM_022429871.1"/>
</dbReference>
<proteinExistence type="predicted"/>
<name>A0A219APC4_METCM</name>
<keyword evidence="2" id="KW-1185">Reference proteome</keyword>
<organism evidence="1 2">
    <name type="scientific">Pochonia chlamydosporia 170</name>
    <dbReference type="NCBI Taxonomy" id="1380566"/>
    <lineage>
        <taxon>Eukaryota</taxon>
        <taxon>Fungi</taxon>
        <taxon>Dikarya</taxon>
        <taxon>Ascomycota</taxon>
        <taxon>Pezizomycotina</taxon>
        <taxon>Sordariomycetes</taxon>
        <taxon>Hypocreomycetidae</taxon>
        <taxon>Hypocreales</taxon>
        <taxon>Clavicipitaceae</taxon>
        <taxon>Pochonia</taxon>
    </lineage>
</organism>
<accession>A0A219APC4</accession>
<protein>
    <submittedName>
        <fullName evidence="1">Uncharacterized protein</fullName>
    </submittedName>
</protein>
<dbReference type="KEGG" id="pchm:VFPPC_18225"/>
<gene>
    <name evidence="1" type="ORF">VFPPC_18225</name>
</gene>
<dbReference type="GeneID" id="33937067"/>
<dbReference type="EMBL" id="LSBJ02000009">
    <property type="protein sequence ID" value="OWT42613.1"/>
    <property type="molecule type" value="Genomic_DNA"/>
</dbReference>
<evidence type="ECO:0000313" key="2">
    <source>
        <dbReference type="Proteomes" id="UP000078397"/>
    </source>
</evidence>
<evidence type="ECO:0000313" key="1">
    <source>
        <dbReference type="EMBL" id="OWT42613.1"/>
    </source>
</evidence>